<dbReference type="InterPro" id="IPR016283">
    <property type="entry name" value="Glyco_hydro_19"/>
</dbReference>
<dbReference type="Gramene" id="AUR62023849-RA">
    <property type="protein sequence ID" value="AUR62023849-RA:cds"/>
    <property type="gene ID" value="AUR62023849"/>
</dbReference>
<evidence type="ECO:0000256" key="4">
    <source>
        <dbReference type="PIRSR" id="PIRSR001060-1"/>
    </source>
</evidence>
<evidence type="ECO:0000259" key="6">
    <source>
        <dbReference type="PROSITE" id="PS00774"/>
    </source>
</evidence>
<dbReference type="GO" id="GO:0006032">
    <property type="term" value="P:chitin catabolic process"/>
    <property type="evidence" value="ECO:0007669"/>
    <property type="project" value="InterPro"/>
</dbReference>
<keyword evidence="2" id="KW-0611">Plant defense</keyword>
<accession>A0A803M5X6</accession>
<dbReference type="Pfam" id="PF00182">
    <property type="entry name" value="Glyco_hydro_19"/>
    <property type="match status" value="1"/>
</dbReference>
<protein>
    <recommendedName>
        <fullName evidence="6">Glycoside hydrolase family 19 catalytic domain-containing protein</fullName>
    </recommendedName>
</protein>
<evidence type="ECO:0000256" key="2">
    <source>
        <dbReference type="ARBA" id="ARBA00022821"/>
    </source>
</evidence>
<dbReference type="EnsemblPlants" id="AUR62023849-RA">
    <property type="protein sequence ID" value="AUR62023849-RA:cds"/>
    <property type="gene ID" value="AUR62023849"/>
</dbReference>
<dbReference type="GO" id="GO:0008061">
    <property type="term" value="F:chitin binding"/>
    <property type="evidence" value="ECO:0007669"/>
    <property type="project" value="UniProtKB-KW"/>
</dbReference>
<evidence type="ECO:0000256" key="5">
    <source>
        <dbReference type="PIRSR" id="PIRSR001060-2"/>
    </source>
</evidence>
<feature type="disulfide bond" evidence="5">
    <location>
        <begin position="100"/>
        <end position="108"/>
    </location>
</feature>
<evidence type="ECO:0000313" key="7">
    <source>
        <dbReference type="EnsemblPlants" id="AUR62023849-RA:cds"/>
    </source>
</evidence>
<feature type="disulfide bond" evidence="5">
    <location>
        <begin position="27"/>
        <end position="89"/>
    </location>
</feature>
<dbReference type="FunFam" id="3.30.20.10:FF:000001">
    <property type="entry name" value="Endochitinase (Chitinase)"/>
    <property type="match status" value="1"/>
</dbReference>
<keyword evidence="1" id="KW-0147">Chitin-binding</keyword>
<dbReference type="Gene3D" id="1.10.530.10">
    <property type="match status" value="1"/>
</dbReference>
<dbReference type="PROSITE" id="PS00774">
    <property type="entry name" value="CHITINASE_19_2"/>
    <property type="match status" value="1"/>
</dbReference>
<feature type="disulfide bond" evidence="5">
    <location>
        <begin position="207"/>
        <end position="240"/>
    </location>
</feature>
<dbReference type="InterPro" id="IPR000726">
    <property type="entry name" value="Glyco_hydro_19_cat"/>
</dbReference>
<sequence length="260" mass="29227">MPPSPITDIFSEDLFEEMLKHRNDVRCKSNGFYTYYAFITAATSFPEFCNTGDVDTRKRELAAFFGQTSQETNGGWPTAEDGPYAWGYCFIKEDTTTDYCVPSTEWPCAAGKKYYGRGPIQLSYNYNYGQAGQGLELPLLTDPDVVEKDAIIAFKTAMWFWMTPQAPKPSCHKVITGQWEPTQSDIAAGRVAGYGLTINIINGGLECNIPAPDTRVENRIGYYKRYCDILNVTYGDNLDCYNQKPFNWGYFLSRGGAFSA</sequence>
<evidence type="ECO:0000256" key="3">
    <source>
        <dbReference type="ARBA" id="ARBA00023157"/>
    </source>
</evidence>
<dbReference type="PANTHER" id="PTHR22595">
    <property type="entry name" value="CHITINASE-RELATED"/>
    <property type="match status" value="1"/>
</dbReference>
<evidence type="ECO:0000256" key="1">
    <source>
        <dbReference type="ARBA" id="ARBA00022669"/>
    </source>
</evidence>
<proteinExistence type="predicted"/>
<reference evidence="7" key="2">
    <citation type="submission" date="2021-03" db="UniProtKB">
        <authorList>
            <consortium name="EnsemblPlants"/>
        </authorList>
    </citation>
    <scope>IDENTIFICATION</scope>
</reference>
<feature type="domain" description="Glycoside hydrolase family 19 catalytic" evidence="6">
    <location>
        <begin position="152"/>
        <end position="162"/>
    </location>
</feature>
<evidence type="ECO:0000313" key="8">
    <source>
        <dbReference type="Proteomes" id="UP000596660"/>
    </source>
</evidence>
<reference evidence="7" key="1">
    <citation type="journal article" date="2017" name="Nature">
        <title>The genome of Chenopodium quinoa.</title>
        <authorList>
            <person name="Jarvis D.E."/>
            <person name="Ho Y.S."/>
            <person name="Lightfoot D.J."/>
            <person name="Schmoeckel S.M."/>
            <person name="Li B."/>
            <person name="Borm T.J.A."/>
            <person name="Ohyanagi H."/>
            <person name="Mineta K."/>
            <person name="Michell C.T."/>
            <person name="Saber N."/>
            <person name="Kharbatia N.M."/>
            <person name="Rupper R.R."/>
            <person name="Sharp A.R."/>
            <person name="Dally N."/>
            <person name="Boughton B.A."/>
            <person name="Woo Y.H."/>
            <person name="Gao G."/>
            <person name="Schijlen E.G.W.M."/>
            <person name="Guo X."/>
            <person name="Momin A.A."/>
            <person name="Negrao S."/>
            <person name="Al-Babili S."/>
            <person name="Gehring C."/>
            <person name="Roessner U."/>
            <person name="Jung C."/>
            <person name="Murphy K."/>
            <person name="Arold S.T."/>
            <person name="Gojobori T."/>
            <person name="van der Linden C.G."/>
            <person name="van Loo E.N."/>
            <person name="Jellen E.N."/>
            <person name="Maughan P.J."/>
            <person name="Tester M."/>
        </authorList>
    </citation>
    <scope>NUCLEOTIDE SEQUENCE [LARGE SCALE GENOMIC DNA]</scope>
    <source>
        <strain evidence="7">cv. PI 614886</strain>
    </source>
</reference>
<keyword evidence="8" id="KW-1185">Reference proteome</keyword>
<dbReference type="PIRSF" id="PIRSF001060">
    <property type="entry name" value="Endochitinase"/>
    <property type="match status" value="1"/>
</dbReference>
<name>A0A803M5X6_CHEQI</name>
<dbReference type="PANTHER" id="PTHR22595:SF79">
    <property type="entry name" value="CHITINASE 12"/>
    <property type="match status" value="1"/>
</dbReference>
<keyword evidence="3 5" id="KW-1015">Disulfide bond</keyword>
<dbReference type="GO" id="GO:0004568">
    <property type="term" value="F:chitinase activity"/>
    <property type="evidence" value="ECO:0007669"/>
    <property type="project" value="InterPro"/>
</dbReference>
<feature type="active site" description="Proton donor" evidence="4">
    <location>
        <position position="71"/>
    </location>
</feature>
<dbReference type="GO" id="GO:0016998">
    <property type="term" value="P:cell wall macromolecule catabolic process"/>
    <property type="evidence" value="ECO:0007669"/>
    <property type="project" value="InterPro"/>
</dbReference>
<organism evidence="7 8">
    <name type="scientific">Chenopodium quinoa</name>
    <name type="common">Quinoa</name>
    <dbReference type="NCBI Taxonomy" id="63459"/>
    <lineage>
        <taxon>Eukaryota</taxon>
        <taxon>Viridiplantae</taxon>
        <taxon>Streptophyta</taxon>
        <taxon>Embryophyta</taxon>
        <taxon>Tracheophyta</taxon>
        <taxon>Spermatophyta</taxon>
        <taxon>Magnoliopsida</taxon>
        <taxon>eudicotyledons</taxon>
        <taxon>Gunneridae</taxon>
        <taxon>Pentapetalae</taxon>
        <taxon>Caryophyllales</taxon>
        <taxon>Chenopodiaceae</taxon>
        <taxon>Chenopodioideae</taxon>
        <taxon>Atripliceae</taxon>
        <taxon>Chenopodium</taxon>
    </lineage>
</organism>
<dbReference type="GO" id="GO:0050832">
    <property type="term" value="P:defense response to fungus"/>
    <property type="evidence" value="ECO:0007669"/>
    <property type="project" value="TreeGrafter"/>
</dbReference>
<dbReference type="OMA" id="HEYGSYG"/>
<dbReference type="AlphaFoldDB" id="A0A803M5X6"/>
<dbReference type="CDD" id="cd00325">
    <property type="entry name" value="chitinase_GH19"/>
    <property type="match status" value="1"/>
</dbReference>
<dbReference type="GO" id="GO:0005975">
    <property type="term" value="P:carbohydrate metabolic process"/>
    <property type="evidence" value="ECO:0007669"/>
    <property type="project" value="InterPro"/>
</dbReference>
<dbReference type="Gene3D" id="3.30.20.10">
    <property type="entry name" value="Endochitinase, domain 2"/>
    <property type="match status" value="1"/>
</dbReference>
<dbReference type="InterPro" id="IPR023346">
    <property type="entry name" value="Lysozyme-like_dom_sf"/>
</dbReference>
<dbReference type="Proteomes" id="UP000596660">
    <property type="component" value="Unplaced"/>
</dbReference>
<dbReference type="SUPFAM" id="SSF53955">
    <property type="entry name" value="Lysozyme-like"/>
    <property type="match status" value="1"/>
</dbReference>